<keyword evidence="4 5" id="KW-0904">Protein phosphatase</keyword>
<protein>
    <submittedName>
        <fullName evidence="9">Protein kinase A</fullName>
        <ecNumber evidence="9">2.7.11.11</ecNumber>
    </submittedName>
</protein>
<reference evidence="9 10" key="1">
    <citation type="journal article" date="2015" name="Plant Cell">
        <title>Oil accumulation by the oleaginous diatom Fistulifera solaris as revealed by the genome and transcriptome.</title>
        <authorList>
            <person name="Tanaka T."/>
            <person name="Maeda Y."/>
            <person name="Veluchamy A."/>
            <person name="Tanaka M."/>
            <person name="Abida H."/>
            <person name="Marechal E."/>
            <person name="Bowler C."/>
            <person name="Muto M."/>
            <person name="Sunaga Y."/>
            <person name="Tanaka M."/>
            <person name="Yoshino T."/>
            <person name="Taniguchi T."/>
            <person name="Fukuda Y."/>
            <person name="Nemoto M."/>
            <person name="Matsumoto M."/>
            <person name="Wong P.S."/>
            <person name="Aburatani S."/>
            <person name="Fujibuchi W."/>
        </authorList>
    </citation>
    <scope>NUCLEOTIDE SEQUENCE [LARGE SCALE GENOMIC DNA]</scope>
    <source>
        <strain evidence="9 10">JPCC DA0580</strain>
    </source>
</reference>
<dbReference type="InterPro" id="IPR050503">
    <property type="entry name" value="cAMP-dep_PK_reg_su-like"/>
</dbReference>
<keyword evidence="10" id="KW-1185">Reference proteome</keyword>
<dbReference type="SMART" id="SM00332">
    <property type="entry name" value="PP2Cc"/>
    <property type="match status" value="1"/>
</dbReference>
<dbReference type="PANTHER" id="PTHR11635:SF152">
    <property type="entry name" value="CAMP-DEPENDENT PROTEIN KINASE TYPE I REGULATORY SUBUNIT-RELATED"/>
    <property type="match status" value="1"/>
</dbReference>
<evidence type="ECO:0000256" key="6">
    <source>
        <dbReference type="SAM" id="MobiDB-lite"/>
    </source>
</evidence>
<feature type="compositionally biased region" description="Basic and acidic residues" evidence="6">
    <location>
        <begin position="15"/>
        <end position="24"/>
    </location>
</feature>
<dbReference type="InterPro" id="IPR001932">
    <property type="entry name" value="PPM-type_phosphatase-like_dom"/>
</dbReference>
<dbReference type="PROSITE" id="PS00889">
    <property type="entry name" value="CNMP_BINDING_2"/>
    <property type="match status" value="1"/>
</dbReference>
<evidence type="ECO:0000313" key="9">
    <source>
        <dbReference type="EMBL" id="GAX09261.1"/>
    </source>
</evidence>
<comment type="similarity">
    <text evidence="5">Belongs to the PP2C family.</text>
</comment>
<gene>
    <name evidence="9" type="ORF">FisN_17Lh004</name>
</gene>
<dbReference type="InParanoid" id="A0A1Z5J647"/>
<accession>A0A1Z5J647</accession>
<comment type="caution">
    <text evidence="9">The sequence shown here is derived from an EMBL/GenBank/DDBJ whole genome shotgun (WGS) entry which is preliminary data.</text>
</comment>
<dbReference type="Proteomes" id="UP000198406">
    <property type="component" value="Unassembled WGS sequence"/>
</dbReference>
<dbReference type="GO" id="GO:0030552">
    <property type="term" value="F:cAMP binding"/>
    <property type="evidence" value="ECO:0007669"/>
    <property type="project" value="TreeGrafter"/>
</dbReference>
<dbReference type="PROSITE" id="PS50042">
    <property type="entry name" value="CNMP_BINDING_3"/>
    <property type="match status" value="2"/>
</dbReference>
<dbReference type="OrthoDB" id="10264738at2759"/>
<dbReference type="GO" id="GO:0005952">
    <property type="term" value="C:cAMP-dependent protein kinase complex"/>
    <property type="evidence" value="ECO:0007669"/>
    <property type="project" value="InterPro"/>
</dbReference>
<dbReference type="InterPro" id="IPR018490">
    <property type="entry name" value="cNMP-bd_dom_sf"/>
</dbReference>
<dbReference type="Pfam" id="PF00027">
    <property type="entry name" value="cNMP_binding"/>
    <property type="match status" value="2"/>
</dbReference>
<name>A0A1Z5J647_FISSO</name>
<dbReference type="CDD" id="cd00038">
    <property type="entry name" value="CAP_ED"/>
    <property type="match status" value="2"/>
</dbReference>
<feature type="domain" description="Cyclic nucleotide-binding" evidence="7">
    <location>
        <begin position="525"/>
        <end position="650"/>
    </location>
</feature>
<keyword evidence="9" id="KW-0808">Transferase</keyword>
<dbReference type="SUPFAM" id="SSF81606">
    <property type="entry name" value="PP2C-like"/>
    <property type="match status" value="1"/>
</dbReference>
<dbReference type="InterPro" id="IPR014710">
    <property type="entry name" value="RmlC-like_jellyroll"/>
</dbReference>
<evidence type="ECO:0000259" key="7">
    <source>
        <dbReference type="PROSITE" id="PS50042"/>
    </source>
</evidence>
<feature type="compositionally biased region" description="Pro residues" evidence="6">
    <location>
        <begin position="58"/>
        <end position="71"/>
    </location>
</feature>
<dbReference type="PROSITE" id="PS51746">
    <property type="entry name" value="PPM_2"/>
    <property type="match status" value="1"/>
</dbReference>
<feature type="region of interest" description="Disordered" evidence="6">
    <location>
        <begin position="1"/>
        <end position="93"/>
    </location>
</feature>
<dbReference type="PRINTS" id="PR00103">
    <property type="entry name" value="CAMPKINASE"/>
</dbReference>
<evidence type="ECO:0000256" key="5">
    <source>
        <dbReference type="RuleBase" id="RU003465"/>
    </source>
</evidence>
<proteinExistence type="inferred from homology"/>
<dbReference type="GO" id="GO:0034236">
    <property type="term" value="F:protein kinase A catalytic subunit binding"/>
    <property type="evidence" value="ECO:0007669"/>
    <property type="project" value="TreeGrafter"/>
</dbReference>
<comment type="subcellular location">
    <subcellularLocation>
        <location evidence="1">Membrane</location>
        <topology evidence="1">Peripheral membrane protein</topology>
    </subcellularLocation>
</comment>
<evidence type="ECO:0000256" key="1">
    <source>
        <dbReference type="ARBA" id="ARBA00004170"/>
    </source>
</evidence>
<dbReference type="PROSITE" id="PS01032">
    <property type="entry name" value="PPM_1"/>
    <property type="match status" value="1"/>
</dbReference>
<dbReference type="GO" id="GO:0004721">
    <property type="term" value="F:phosphoprotein phosphatase activity"/>
    <property type="evidence" value="ECO:0007669"/>
    <property type="project" value="UniProtKB-KW"/>
</dbReference>
<evidence type="ECO:0000259" key="8">
    <source>
        <dbReference type="PROSITE" id="PS51746"/>
    </source>
</evidence>
<dbReference type="EMBL" id="BDSP01000005">
    <property type="protein sequence ID" value="GAX09261.1"/>
    <property type="molecule type" value="Genomic_DNA"/>
</dbReference>
<dbReference type="InterPro" id="IPR036457">
    <property type="entry name" value="PPM-type-like_dom_sf"/>
</dbReference>
<sequence length="776" mass="85958">MGCGSSKAATGDSQRLLDHDEGKMRMSTLSAVGKANVNQLSQEYDNHSKSKPTQPKQAQPPPKLQPPPSPAKPEEPKSKLPSTATPVNRARDRIDAIKESRKVELNGVRMRYAYLSQRGHYPDDPMKANQDAYCVEESLTPGKQDAFFGVFDGHGATGDGCAIYTKKNLYKQVSAHLEKARKHAGTQELTKEAVQTSLLRAHVETNKGLHRNPTIDDSLSGTTAVSLYMHGRRNRITISNVGDSRAVLGQESKGKNGRPALKALPLSRDQTPYRKDERARIRATGARILSLDQLEGLEPIVDASENEDFELGEELDEGGDPPRVWHPTGDYPGTAFTRSLGDAMAEELGVFAEPEMLTREITPDDKIIVLASDGVFEFLTNQSVVDICAKFQDPLEACRAVVAEAYELWLQYESRTDDITMICIFIDGVSTDLRSSARDEPSESEVGELEDTVENMVMTTEGLRPVRKNVSKEKSKEIQKLREMGKSMRGKEDAEDADFDWKKHATEKTAEEKARIADAIKASIMFRNINDEQREMIFACMESVKVKAGSWVIRQGTTGDRFYIIDEGRFEVRIVPDGEEDATGEGGHIVHVYEGSRERHAHPAFGELALMYSAPRSASIVAQTDGHLWALHRAAFRQVLMQAQDHRKELKKVLGEIPYFQYLDSDGINKLAAIMDEITFGRGENICEQGKPGDSMFVIQSGTCYSVHMSSNGETRRSNLKAGSHFGDEIFSGKGKYMNTIVSLSTTTCWQLDSNLLKQTMGPLLQGGSMTAGKKK</sequence>
<evidence type="ECO:0000256" key="2">
    <source>
        <dbReference type="ARBA" id="ARBA00022723"/>
    </source>
</evidence>
<dbReference type="CDD" id="cd00143">
    <property type="entry name" value="PP2Cc"/>
    <property type="match status" value="1"/>
</dbReference>
<dbReference type="AlphaFoldDB" id="A0A1Z5J647"/>
<dbReference type="GO" id="GO:0016020">
    <property type="term" value="C:membrane"/>
    <property type="evidence" value="ECO:0007669"/>
    <property type="project" value="UniProtKB-SubCell"/>
</dbReference>
<dbReference type="Gene3D" id="3.60.40.10">
    <property type="entry name" value="PPM-type phosphatase domain"/>
    <property type="match status" value="1"/>
</dbReference>
<keyword evidence="2" id="KW-0479">Metal-binding</keyword>
<evidence type="ECO:0000256" key="4">
    <source>
        <dbReference type="ARBA" id="ARBA00022912"/>
    </source>
</evidence>
<dbReference type="SUPFAM" id="SSF51206">
    <property type="entry name" value="cAMP-binding domain-like"/>
    <property type="match status" value="2"/>
</dbReference>
<dbReference type="PANTHER" id="PTHR11635">
    <property type="entry name" value="CAMP-DEPENDENT PROTEIN KINASE REGULATORY CHAIN"/>
    <property type="match status" value="1"/>
</dbReference>
<dbReference type="EC" id="2.7.11.11" evidence="9"/>
<dbReference type="Pfam" id="PF00481">
    <property type="entry name" value="PP2C"/>
    <property type="match status" value="1"/>
</dbReference>
<dbReference type="GO" id="GO:0004862">
    <property type="term" value="F:cAMP-dependent protein kinase inhibitor activity"/>
    <property type="evidence" value="ECO:0007669"/>
    <property type="project" value="TreeGrafter"/>
</dbReference>
<organism evidence="9 10">
    <name type="scientific">Fistulifera solaris</name>
    <name type="common">Oleaginous diatom</name>
    <dbReference type="NCBI Taxonomy" id="1519565"/>
    <lineage>
        <taxon>Eukaryota</taxon>
        <taxon>Sar</taxon>
        <taxon>Stramenopiles</taxon>
        <taxon>Ochrophyta</taxon>
        <taxon>Bacillariophyta</taxon>
        <taxon>Bacillariophyceae</taxon>
        <taxon>Bacillariophycidae</taxon>
        <taxon>Naviculales</taxon>
        <taxon>Naviculaceae</taxon>
        <taxon>Fistulifera</taxon>
    </lineage>
</organism>
<keyword evidence="3 5" id="KW-0378">Hydrolase</keyword>
<dbReference type="InterPro" id="IPR000595">
    <property type="entry name" value="cNMP-bd_dom"/>
</dbReference>
<dbReference type="SMART" id="SM00100">
    <property type="entry name" value="cNMP"/>
    <property type="match status" value="2"/>
</dbReference>
<evidence type="ECO:0000313" key="10">
    <source>
        <dbReference type="Proteomes" id="UP000198406"/>
    </source>
</evidence>
<dbReference type="Gene3D" id="2.60.120.10">
    <property type="entry name" value="Jelly Rolls"/>
    <property type="match status" value="2"/>
</dbReference>
<dbReference type="InterPro" id="IPR000222">
    <property type="entry name" value="PP2C_BS"/>
</dbReference>
<feature type="domain" description="PPM-type phosphatase" evidence="8">
    <location>
        <begin position="111"/>
        <end position="426"/>
    </location>
</feature>
<dbReference type="InterPro" id="IPR018488">
    <property type="entry name" value="cNMP-bd_CS"/>
</dbReference>
<dbReference type="PROSITE" id="PS00888">
    <property type="entry name" value="CNMP_BINDING_1"/>
    <property type="match status" value="1"/>
</dbReference>
<dbReference type="GO" id="GO:0046872">
    <property type="term" value="F:metal ion binding"/>
    <property type="evidence" value="ECO:0007669"/>
    <property type="project" value="UniProtKB-KW"/>
</dbReference>
<dbReference type="GO" id="GO:0004691">
    <property type="term" value="F:cAMP-dependent protein kinase activity"/>
    <property type="evidence" value="ECO:0007669"/>
    <property type="project" value="UniProtKB-EC"/>
</dbReference>
<evidence type="ECO:0000256" key="3">
    <source>
        <dbReference type="ARBA" id="ARBA00022801"/>
    </source>
</evidence>
<dbReference type="GO" id="GO:0005829">
    <property type="term" value="C:cytosol"/>
    <property type="evidence" value="ECO:0007669"/>
    <property type="project" value="TreeGrafter"/>
</dbReference>
<feature type="domain" description="Cyclic nucleotide-binding" evidence="7">
    <location>
        <begin position="659"/>
        <end position="763"/>
    </location>
</feature>
<keyword evidence="9" id="KW-0418">Kinase</keyword>